<dbReference type="PROSITE" id="PS51371">
    <property type="entry name" value="CBS"/>
    <property type="match status" value="2"/>
</dbReference>
<feature type="domain" description="CNNM transmembrane" evidence="14">
    <location>
        <begin position="3"/>
        <end position="195"/>
    </location>
</feature>
<dbReference type="InterPro" id="IPR044751">
    <property type="entry name" value="Ion_transp-like_CBS"/>
</dbReference>
<dbReference type="PANTHER" id="PTHR22777">
    <property type="entry name" value="HEMOLYSIN-RELATED"/>
    <property type="match status" value="1"/>
</dbReference>
<dbReference type="InterPro" id="IPR016169">
    <property type="entry name" value="FAD-bd_PCMH_sub2"/>
</dbReference>
<evidence type="ECO:0000256" key="11">
    <source>
        <dbReference type="SAM" id="MobiDB-lite"/>
    </source>
</evidence>
<proteinExistence type="inferred from homology"/>
<protein>
    <submittedName>
        <fullName evidence="15">HlyC/CorC family transporter</fullName>
    </submittedName>
</protein>
<dbReference type="InterPro" id="IPR000644">
    <property type="entry name" value="CBS_dom"/>
</dbReference>
<keyword evidence="3" id="KW-1003">Cell membrane</keyword>
<comment type="subcellular location">
    <subcellularLocation>
        <location evidence="1">Cell membrane</location>
        <topology evidence="1">Multi-pass membrane protein</topology>
    </subcellularLocation>
</comment>
<feature type="transmembrane region" description="Helical" evidence="12">
    <location>
        <begin position="96"/>
        <end position="115"/>
    </location>
</feature>
<dbReference type="InterPro" id="IPR036318">
    <property type="entry name" value="FAD-bd_PCMH-like_sf"/>
</dbReference>
<feature type="domain" description="CBS" evidence="13">
    <location>
        <begin position="281"/>
        <end position="341"/>
    </location>
</feature>
<evidence type="ECO:0000256" key="9">
    <source>
        <dbReference type="PROSITE-ProRule" id="PRU00703"/>
    </source>
</evidence>
<feature type="transmembrane region" description="Helical" evidence="12">
    <location>
        <begin position="6"/>
        <end position="26"/>
    </location>
</feature>
<evidence type="ECO:0000256" key="5">
    <source>
        <dbReference type="ARBA" id="ARBA00022737"/>
    </source>
</evidence>
<keyword evidence="7 9" id="KW-0129">CBS domain</keyword>
<dbReference type="Gene3D" id="3.10.580.10">
    <property type="entry name" value="CBS-domain"/>
    <property type="match status" value="1"/>
</dbReference>
<reference evidence="15 16" key="1">
    <citation type="journal article" date="2016" name="Antonie Van Leeuwenhoek">
        <title>Dongia soli sp. nov., isolated from soil from Dokdo, Korea.</title>
        <authorList>
            <person name="Kim D.U."/>
            <person name="Lee H."/>
            <person name="Kim H."/>
            <person name="Kim S.G."/>
            <person name="Ka J.O."/>
        </authorList>
    </citation>
    <scope>NUCLEOTIDE SEQUENCE [LARGE SCALE GENOMIC DNA]</scope>
    <source>
        <strain evidence="15 16">D78</strain>
    </source>
</reference>
<dbReference type="PANTHER" id="PTHR22777:SF32">
    <property type="entry name" value="UPF0053 INNER MEMBRANE PROTEIN YFJD"/>
    <property type="match status" value="1"/>
</dbReference>
<dbReference type="InterPro" id="IPR002550">
    <property type="entry name" value="CNNM"/>
</dbReference>
<evidence type="ECO:0000256" key="12">
    <source>
        <dbReference type="SAM" id="Phobius"/>
    </source>
</evidence>
<keyword evidence="8 10" id="KW-0472">Membrane</keyword>
<dbReference type="SUPFAM" id="SSF56176">
    <property type="entry name" value="FAD-binding/transporter-associated domain-like"/>
    <property type="match status" value="1"/>
</dbReference>
<evidence type="ECO:0000256" key="3">
    <source>
        <dbReference type="ARBA" id="ARBA00022475"/>
    </source>
</evidence>
<organism evidence="15 16">
    <name type="scientific">Dongia soli</name>
    <dbReference type="NCBI Taxonomy" id="600628"/>
    <lineage>
        <taxon>Bacteria</taxon>
        <taxon>Pseudomonadati</taxon>
        <taxon>Pseudomonadota</taxon>
        <taxon>Alphaproteobacteria</taxon>
        <taxon>Rhodospirillales</taxon>
        <taxon>Dongiaceae</taxon>
        <taxon>Dongia</taxon>
    </lineage>
</organism>
<name>A0ABU5E833_9PROT</name>
<feature type="transmembrane region" description="Helical" evidence="12">
    <location>
        <begin position="63"/>
        <end position="84"/>
    </location>
</feature>
<evidence type="ECO:0000256" key="8">
    <source>
        <dbReference type="ARBA" id="ARBA00023136"/>
    </source>
</evidence>
<feature type="region of interest" description="Disordered" evidence="11">
    <location>
        <begin position="425"/>
        <end position="456"/>
    </location>
</feature>
<dbReference type="InterPro" id="IPR046342">
    <property type="entry name" value="CBS_dom_sf"/>
</dbReference>
<dbReference type="InterPro" id="IPR005170">
    <property type="entry name" value="Transptr-assoc_dom"/>
</dbReference>
<dbReference type="SMART" id="SM00116">
    <property type="entry name" value="CBS"/>
    <property type="match status" value="2"/>
</dbReference>
<gene>
    <name evidence="15" type="ORF">SMD27_06330</name>
</gene>
<sequence length="456" mass="50339">MTPTTVMILYIALLICLILCSGFFSGSETALTAASRARIHALVSQGNPRAKTVAKLHGRMERVISTILLGNTALNSATAALMTLVMDQYVGHSGMAFWIATIAATSVLFIFAEVMPKTFAINNADRCALLASPPLWLLVRLAYPITKVTQLIVNGLLRLFGVQVAATPGTEERLEELRGAIDLHSESTEEIREANAMLHSILDLDDVPVSDIMVHRRNMVMIEASQPAAEIVREVLASPHTRIPLWRDEPDNIIGVLHAKALLRALEANAWQVDGLDIESLAAKPWFIPDSTSLLAQLEAFRKRREHFAIVVDEYGALMGIVTLEDILEEIVGDIADEHDVSVEGVHPEEDGSYLVDGSVTLRDLNREFGWRLPDEEASTVAGLVLHEARQIPMPGQVFVFYGFRFEILERQRNQVKRLRLTPVNPEADGTEQNGNGEVTVLLAGPKGDRQRRESH</sequence>
<dbReference type="Pfam" id="PF01595">
    <property type="entry name" value="CNNM"/>
    <property type="match status" value="1"/>
</dbReference>
<evidence type="ECO:0000313" key="16">
    <source>
        <dbReference type="Proteomes" id="UP001279642"/>
    </source>
</evidence>
<keyword evidence="5" id="KW-0677">Repeat</keyword>
<evidence type="ECO:0000256" key="10">
    <source>
        <dbReference type="PROSITE-ProRule" id="PRU01193"/>
    </source>
</evidence>
<dbReference type="EMBL" id="JAXCLW010000001">
    <property type="protein sequence ID" value="MDY0882451.1"/>
    <property type="molecule type" value="Genomic_DNA"/>
</dbReference>
<comment type="similarity">
    <text evidence="2">Belongs to the UPF0053 family. Hemolysin C subfamily.</text>
</comment>
<evidence type="ECO:0000313" key="15">
    <source>
        <dbReference type="EMBL" id="MDY0882451.1"/>
    </source>
</evidence>
<evidence type="ECO:0000256" key="6">
    <source>
        <dbReference type="ARBA" id="ARBA00022989"/>
    </source>
</evidence>
<dbReference type="Gene3D" id="3.30.465.10">
    <property type="match status" value="1"/>
</dbReference>
<feature type="compositionally biased region" description="Basic and acidic residues" evidence="11">
    <location>
        <begin position="447"/>
        <end position="456"/>
    </location>
</feature>
<dbReference type="SUPFAM" id="SSF54631">
    <property type="entry name" value="CBS-domain pair"/>
    <property type="match status" value="1"/>
</dbReference>
<evidence type="ECO:0000256" key="7">
    <source>
        <dbReference type="ARBA" id="ARBA00023122"/>
    </source>
</evidence>
<accession>A0ABU5E833</accession>
<dbReference type="CDD" id="cd04590">
    <property type="entry name" value="CBS_pair_CorC_HlyC_assoc"/>
    <property type="match status" value="1"/>
</dbReference>
<evidence type="ECO:0000256" key="4">
    <source>
        <dbReference type="ARBA" id="ARBA00022692"/>
    </source>
</evidence>
<keyword evidence="4 10" id="KW-0812">Transmembrane</keyword>
<dbReference type="RefSeq" id="WP_320507474.1">
    <property type="nucleotide sequence ID" value="NZ_JAXCLW010000001.1"/>
</dbReference>
<evidence type="ECO:0000259" key="13">
    <source>
        <dbReference type="PROSITE" id="PS51371"/>
    </source>
</evidence>
<dbReference type="SMART" id="SM01091">
    <property type="entry name" value="CorC_HlyC"/>
    <property type="match status" value="1"/>
</dbReference>
<dbReference type="Pfam" id="PF00571">
    <property type="entry name" value="CBS"/>
    <property type="match status" value="2"/>
</dbReference>
<feature type="domain" description="CBS" evidence="13">
    <location>
        <begin position="213"/>
        <end position="273"/>
    </location>
</feature>
<dbReference type="Proteomes" id="UP001279642">
    <property type="component" value="Unassembled WGS sequence"/>
</dbReference>
<keyword evidence="6 10" id="KW-1133">Transmembrane helix</keyword>
<comment type="caution">
    <text evidence="15">The sequence shown here is derived from an EMBL/GenBank/DDBJ whole genome shotgun (WGS) entry which is preliminary data.</text>
</comment>
<dbReference type="Pfam" id="PF03471">
    <property type="entry name" value="CorC_HlyC"/>
    <property type="match status" value="1"/>
</dbReference>
<dbReference type="PROSITE" id="PS51846">
    <property type="entry name" value="CNNM"/>
    <property type="match status" value="1"/>
</dbReference>
<evidence type="ECO:0000256" key="1">
    <source>
        <dbReference type="ARBA" id="ARBA00004651"/>
    </source>
</evidence>
<evidence type="ECO:0000256" key="2">
    <source>
        <dbReference type="ARBA" id="ARBA00006446"/>
    </source>
</evidence>
<keyword evidence="16" id="KW-1185">Reference proteome</keyword>
<evidence type="ECO:0000259" key="14">
    <source>
        <dbReference type="PROSITE" id="PS51846"/>
    </source>
</evidence>